<dbReference type="EC" id="5.6.2.2" evidence="10"/>
<feature type="domain" description="Topo IIA-type catalytic" evidence="13">
    <location>
        <begin position="34"/>
        <end position="533"/>
    </location>
</feature>
<evidence type="ECO:0000256" key="10">
    <source>
        <dbReference type="HAMAP-Rule" id="MF_01897"/>
    </source>
</evidence>
<evidence type="ECO:0000313" key="15">
    <source>
        <dbReference type="Proteomes" id="UP000221101"/>
    </source>
</evidence>
<keyword evidence="4 10" id="KW-0547">Nucleotide-binding</keyword>
<dbReference type="PANTHER" id="PTHR43493:SF5">
    <property type="entry name" value="DNA GYRASE SUBUNIT A, CHLOROPLASTIC_MITOCHONDRIAL"/>
    <property type="match status" value="1"/>
</dbReference>
<dbReference type="SUPFAM" id="SSF101904">
    <property type="entry name" value="GyrA/ParC C-terminal domain-like"/>
    <property type="match status" value="1"/>
</dbReference>
<evidence type="ECO:0000256" key="11">
    <source>
        <dbReference type="PROSITE-ProRule" id="PRU01384"/>
    </source>
</evidence>
<dbReference type="CDD" id="cd00187">
    <property type="entry name" value="TOP4c"/>
    <property type="match status" value="1"/>
</dbReference>
<dbReference type="HAMAP" id="MF_01897">
    <property type="entry name" value="GyrA"/>
    <property type="match status" value="1"/>
</dbReference>
<comment type="function">
    <text evidence="9">Negative supercoiling favors strand separation, and DNA replication, transcription, recombination and repair, all of which involve strand separation. Type II topoisomerases break and join 2 DNA strands simultaneously in an ATP-dependent manner.</text>
</comment>
<comment type="catalytic activity">
    <reaction evidence="1 10 11">
        <text>ATP-dependent breakage, passage and rejoining of double-stranded DNA.</text>
        <dbReference type="EC" id="5.6.2.2"/>
    </reaction>
</comment>
<evidence type="ECO:0000256" key="3">
    <source>
        <dbReference type="ARBA" id="ARBA00022490"/>
    </source>
</evidence>
<evidence type="ECO:0000256" key="7">
    <source>
        <dbReference type="ARBA" id="ARBA00023125"/>
    </source>
</evidence>
<keyword evidence="7 10" id="KW-0238">DNA-binding</keyword>
<evidence type="ECO:0000256" key="9">
    <source>
        <dbReference type="ARBA" id="ARBA00058442"/>
    </source>
</evidence>
<evidence type="ECO:0000259" key="13">
    <source>
        <dbReference type="PROSITE" id="PS52040"/>
    </source>
</evidence>
<comment type="similarity">
    <text evidence="2 10">Belongs to the type II topoisomerase GyrA/ParC subunit family.</text>
</comment>
<organism evidence="14 15">
    <name type="scientific">Xenorhabdus kozodoii</name>
    <dbReference type="NCBI Taxonomy" id="351676"/>
    <lineage>
        <taxon>Bacteria</taxon>
        <taxon>Pseudomonadati</taxon>
        <taxon>Pseudomonadota</taxon>
        <taxon>Gammaproteobacteria</taxon>
        <taxon>Enterobacterales</taxon>
        <taxon>Morganellaceae</taxon>
        <taxon>Xenorhabdus</taxon>
    </lineage>
</organism>
<keyword evidence="6 10" id="KW-0799">Topoisomerase</keyword>
<feature type="region of interest" description="Disordered" evidence="12">
    <location>
        <begin position="846"/>
        <end position="876"/>
    </location>
</feature>
<dbReference type="Gene3D" id="3.30.1360.40">
    <property type="match status" value="1"/>
</dbReference>
<accession>A0A2D0LHH2</accession>
<evidence type="ECO:0000256" key="6">
    <source>
        <dbReference type="ARBA" id="ARBA00023029"/>
    </source>
</evidence>
<feature type="active site" description="O-(5'-phospho-DNA)-tyrosine intermediate" evidence="10 11">
    <location>
        <position position="122"/>
    </location>
</feature>
<dbReference type="FunFam" id="3.30.1360.40:FF:000002">
    <property type="entry name" value="DNA gyrase subunit A"/>
    <property type="match status" value="1"/>
</dbReference>
<evidence type="ECO:0000256" key="12">
    <source>
        <dbReference type="SAM" id="MobiDB-lite"/>
    </source>
</evidence>
<keyword evidence="3 10" id="KW-0963">Cytoplasm</keyword>
<comment type="miscellaneous">
    <text evidence="10">Few gyrases are as efficient as E.coli at forming negative supercoils. Not all organisms have 2 type II topoisomerases; in organisms with a single type II topoisomerase this enzyme also has to decatenate newly replicated chromosomes.</text>
</comment>
<evidence type="ECO:0000256" key="8">
    <source>
        <dbReference type="ARBA" id="ARBA00023235"/>
    </source>
</evidence>
<dbReference type="GO" id="GO:0003677">
    <property type="term" value="F:DNA binding"/>
    <property type="evidence" value="ECO:0007669"/>
    <property type="project" value="UniProtKB-UniRule"/>
</dbReference>
<dbReference type="InterPro" id="IPR050220">
    <property type="entry name" value="Type_II_DNA_Topoisomerases"/>
</dbReference>
<dbReference type="GO" id="GO:0006265">
    <property type="term" value="P:DNA topological change"/>
    <property type="evidence" value="ECO:0007669"/>
    <property type="project" value="UniProtKB-UniRule"/>
</dbReference>
<dbReference type="InterPro" id="IPR013758">
    <property type="entry name" value="Topo_IIA_A/C_ab"/>
</dbReference>
<dbReference type="InterPro" id="IPR013760">
    <property type="entry name" value="Topo_IIA-like_dom_sf"/>
</dbReference>
<comment type="subunit">
    <text evidence="10">Heterotetramer, composed of two GyrA and two GyrB chains. In the heterotetramer, GyrA contains the active site tyrosine that forms a transient covalent intermediate with DNA, while GyrB binds cofactors and catalyzes ATP hydrolysis.</text>
</comment>
<dbReference type="InterPro" id="IPR005743">
    <property type="entry name" value="GyrA"/>
</dbReference>
<evidence type="ECO:0000256" key="2">
    <source>
        <dbReference type="ARBA" id="ARBA00008263"/>
    </source>
</evidence>
<dbReference type="GO" id="GO:0034335">
    <property type="term" value="F:DNA negative supercoiling activity"/>
    <property type="evidence" value="ECO:0007669"/>
    <property type="project" value="UniProtKB-ARBA"/>
</dbReference>
<evidence type="ECO:0000256" key="4">
    <source>
        <dbReference type="ARBA" id="ARBA00022741"/>
    </source>
</evidence>
<dbReference type="PROSITE" id="PS52040">
    <property type="entry name" value="TOPO_IIA"/>
    <property type="match status" value="1"/>
</dbReference>
<keyword evidence="8 10" id="KW-0413">Isomerase</keyword>
<evidence type="ECO:0000256" key="5">
    <source>
        <dbReference type="ARBA" id="ARBA00022840"/>
    </source>
</evidence>
<dbReference type="EMBL" id="NJCX01000001">
    <property type="protein sequence ID" value="PHM75091.1"/>
    <property type="molecule type" value="Genomic_DNA"/>
</dbReference>
<dbReference type="FunFam" id="3.90.199.10:FF:000001">
    <property type="entry name" value="DNA gyrase subunit A"/>
    <property type="match status" value="1"/>
</dbReference>
<dbReference type="SMART" id="SM00434">
    <property type="entry name" value="TOP4c"/>
    <property type="match status" value="1"/>
</dbReference>
<dbReference type="Gene3D" id="2.120.10.90">
    <property type="entry name" value="DNA gyrase/topoisomerase IV, subunit A, C-terminal"/>
    <property type="match status" value="1"/>
</dbReference>
<sequence length="876" mass="97470">MSDIAREITPVNIEEELKSSYLDYAMSVIVGRALPDVRDGLKPVHRRVLFAMNVLGNDWNKPYKKSARVVGDVIGKYHPHGDSAVYDTIVRLAQPFSMRYMLVDGQGNFGSVDGDSAAAMRYTEVRMAKIAHELLADLEKETVNFVPNYDGTEQIPEVMPTRIPNLLVNGSSGIAVGMATNIPPHNLSEVIDGCLAYIDDENISIEGLMEYIPGPDFPTAAIINGRRGIQEAYRTGRGKIYIRARAKIETDEKNGRETIIVNEIPYQVNKARLIEKIAELVKDKRIEGISALRDESDKDGMRIVIEVKRDAVGEVVLNNLYSLTQLQVSFGINMVALHQGQPKLLNLKDILSAFVCHRREVVTRRTVFELRKARERAHILEALAIALVNIDPVIELIRHASTPAEAKASLVSQAWELGNVASMLEQAGDDAARPEWLEPQYGIHGGKYYLTEQQAQAILDLRLQKLTGLEHEKLLDEYRDLLKAIAELLFILENPERLMEVIREELLVIKEQYNDARRTELTENSADINIEDLINQENVVVTLSHQGYVKYQPLSDYEAQRRGGKGKSAARTKEEDFIERLLVANTHDTILCFSNKGKLYWMKVYQLPEASRGARGRPIVNLLPLDQNERITAILPVREYEDGLNIFMATASGIVKKTKLSEFSRPRSAGIIAVNLNEGDELIGVDLTDGSNEVMLFSTKGKVVRFLEEEEETLEDGTVRVKGVRAMGRTATGVRGIKLSEGDKVVSLIIPRGQGEILTVTENGYGKRTAESEYPTKSRATQGVISIKVSERNGNVVGAIQVEPTDQIMMITNGGTLVRTRVSEVSVVGRNTQGVTLIRTTENEKVVGLQRVAEPDDDDDDENDNLAAPSDEGHSE</sequence>
<feature type="short sequence motif" description="GyrA-box" evidence="10">
    <location>
        <begin position="560"/>
        <end position="566"/>
    </location>
</feature>
<dbReference type="RefSeq" id="WP_099140259.1">
    <property type="nucleotide sequence ID" value="NZ_CAWNOR010000001.1"/>
</dbReference>
<evidence type="ECO:0000256" key="1">
    <source>
        <dbReference type="ARBA" id="ARBA00000185"/>
    </source>
</evidence>
<dbReference type="Gene3D" id="1.10.268.10">
    <property type="entry name" value="Topoisomerase, domain 3"/>
    <property type="match status" value="1"/>
</dbReference>
<dbReference type="Proteomes" id="UP000221101">
    <property type="component" value="Unassembled WGS sequence"/>
</dbReference>
<dbReference type="InterPro" id="IPR035516">
    <property type="entry name" value="Gyrase/topoIV_suA_C"/>
</dbReference>
<comment type="subcellular location">
    <subcellularLocation>
        <location evidence="10">Cytoplasm</location>
    </subcellularLocation>
</comment>
<dbReference type="NCBIfam" id="NF004043">
    <property type="entry name" value="PRK05560.1"/>
    <property type="match status" value="1"/>
</dbReference>
<dbReference type="Gene3D" id="3.90.199.10">
    <property type="entry name" value="Topoisomerase II, domain 5"/>
    <property type="match status" value="1"/>
</dbReference>
<dbReference type="PANTHER" id="PTHR43493">
    <property type="entry name" value="DNA GYRASE/TOPOISOMERASE SUBUNIT A"/>
    <property type="match status" value="1"/>
</dbReference>
<dbReference type="InterPro" id="IPR002205">
    <property type="entry name" value="Topo_IIA_dom_A"/>
</dbReference>
<dbReference type="Pfam" id="PF03989">
    <property type="entry name" value="DNA_gyraseA_C"/>
    <property type="match status" value="7"/>
</dbReference>
<dbReference type="OrthoDB" id="9806486at2"/>
<comment type="function">
    <text evidence="10">A type II topoisomerase that negatively supercoils closed circular double-stranded (ds) DNA in an ATP-dependent manner to modulate DNA topology and maintain chromosomes in an underwound state. Negative supercoiling favors strand separation, and DNA replication, transcription, recombination and repair, all of which involve strand separation. Also able to catalyze the interconversion of other topological isomers of dsDNA rings, including catenanes and knotted rings. Type II topoisomerases break and join 2 DNA strands simultaneously in an ATP-dependent manner.</text>
</comment>
<feature type="compositionally biased region" description="Acidic residues" evidence="12">
    <location>
        <begin position="855"/>
        <end position="864"/>
    </location>
</feature>
<dbReference type="InterPro" id="IPR006691">
    <property type="entry name" value="GyrA/parC_rep"/>
</dbReference>
<keyword evidence="15" id="KW-1185">Reference proteome</keyword>
<dbReference type="NCBIfam" id="NF004044">
    <property type="entry name" value="PRK05561.1"/>
    <property type="match status" value="1"/>
</dbReference>
<dbReference type="NCBIfam" id="TIGR01063">
    <property type="entry name" value="gyrA"/>
    <property type="match status" value="1"/>
</dbReference>
<gene>
    <name evidence="10" type="primary">gyrA</name>
    <name evidence="14" type="ORF">Xkoz_00102</name>
</gene>
<proteinExistence type="inferred from homology"/>
<name>A0A2D0LHH2_9GAMM</name>
<dbReference type="GO" id="GO:0005694">
    <property type="term" value="C:chromosome"/>
    <property type="evidence" value="ECO:0007669"/>
    <property type="project" value="InterPro"/>
</dbReference>
<dbReference type="SUPFAM" id="SSF56719">
    <property type="entry name" value="Type II DNA topoisomerase"/>
    <property type="match status" value="1"/>
</dbReference>
<dbReference type="GO" id="GO:0005524">
    <property type="term" value="F:ATP binding"/>
    <property type="evidence" value="ECO:0007669"/>
    <property type="project" value="UniProtKB-UniRule"/>
</dbReference>
<dbReference type="InterPro" id="IPR013757">
    <property type="entry name" value="Topo_IIA_A_a_sf"/>
</dbReference>
<evidence type="ECO:0000313" key="14">
    <source>
        <dbReference type="EMBL" id="PHM75091.1"/>
    </source>
</evidence>
<dbReference type="Pfam" id="PF00521">
    <property type="entry name" value="DNA_topoisoIV"/>
    <property type="match status" value="1"/>
</dbReference>
<dbReference type="AlphaFoldDB" id="A0A2D0LHH2"/>
<keyword evidence="5 10" id="KW-0067">ATP-binding</keyword>
<reference evidence="14 15" key="1">
    <citation type="journal article" date="2017" name="Nat. Microbiol.">
        <title>Natural product diversity associated with the nematode symbionts Photorhabdus and Xenorhabdus.</title>
        <authorList>
            <person name="Tobias N.J."/>
            <person name="Wolff H."/>
            <person name="Djahanschiri B."/>
            <person name="Grundmann F."/>
            <person name="Kronenwerth M."/>
            <person name="Shi Y.M."/>
            <person name="Simonyi S."/>
            <person name="Grun P."/>
            <person name="Shapiro-Ilan D."/>
            <person name="Pidot S.J."/>
            <person name="Stinear T.P."/>
            <person name="Ebersberger I."/>
            <person name="Bode H.B."/>
        </authorList>
    </citation>
    <scope>NUCLEOTIDE SEQUENCE [LARGE SCALE GENOMIC DNA]</scope>
    <source>
        <strain evidence="14 15">DSM 17907</strain>
    </source>
</reference>
<dbReference type="GO" id="GO:0006261">
    <property type="term" value="P:DNA-templated DNA replication"/>
    <property type="evidence" value="ECO:0007669"/>
    <property type="project" value="UniProtKB-UniRule"/>
</dbReference>
<dbReference type="GO" id="GO:0005737">
    <property type="term" value="C:cytoplasm"/>
    <property type="evidence" value="ECO:0007669"/>
    <property type="project" value="UniProtKB-SubCell"/>
</dbReference>
<dbReference type="FunFam" id="2.120.10.90:FF:000002">
    <property type="entry name" value="DNA gyrase subunit A"/>
    <property type="match status" value="1"/>
</dbReference>
<dbReference type="GO" id="GO:0009330">
    <property type="term" value="C:DNA topoisomerase type II (double strand cut, ATP-hydrolyzing) complex"/>
    <property type="evidence" value="ECO:0007669"/>
    <property type="project" value="TreeGrafter"/>
</dbReference>
<protein>
    <recommendedName>
        <fullName evidence="10">DNA gyrase subunit A</fullName>
        <ecNumber evidence="10">5.6.2.2</ecNumber>
    </recommendedName>
</protein>
<comment type="caution">
    <text evidence="14">The sequence shown here is derived from an EMBL/GenBank/DDBJ whole genome shotgun (WGS) entry which is preliminary data.</text>
</comment>